<protein>
    <submittedName>
        <fullName evidence="1">Uncharacterized protein</fullName>
    </submittedName>
</protein>
<dbReference type="EMBL" id="OX459956">
    <property type="protein sequence ID" value="CAI9161549.1"/>
    <property type="molecule type" value="Genomic_DNA"/>
</dbReference>
<dbReference type="Proteomes" id="UP001176941">
    <property type="component" value="Chromosome 20"/>
</dbReference>
<name>A0ABN8YP75_RANTA</name>
<evidence type="ECO:0000313" key="2">
    <source>
        <dbReference type="Proteomes" id="UP001176941"/>
    </source>
</evidence>
<proteinExistence type="predicted"/>
<accession>A0ABN8YP75</accession>
<organism evidence="1 2">
    <name type="scientific">Rangifer tarandus platyrhynchus</name>
    <name type="common">Svalbard reindeer</name>
    <dbReference type="NCBI Taxonomy" id="3082113"/>
    <lineage>
        <taxon>Eukaryota</taxon>
        <taxon>Metazoa</taxon>
        <taxon>Chordata</taxon>
        <taxon>Craniata</taxon>
        <taxon>Vertebrata</taxon>
        <taxon>Euteleostomi</taxon>
        <taxon>Mammalia</taxon>
        <taxon>Eutheria</taxon>
        <taxon>Laurasiatheria</taxon>
        <taxon>Artiodactyla</taxon>
        <taxon>Ruminantia</taxon>
        <taxon>Pecora</taxon>
        <taxon>Cervidae</taxon>
        <taxon>Odocoileinae</taxon>
        <taxon>Rangifer</taxon>
    </lineage>
</organism>
<sequence length="131" mass="14332">MARNGSHSVSRHLRPVINPLLFRVPACVCSVRLPRLPSQDAFLRSRSALKGTRPLVLLALFTAQEATLVCTLLRTQGADYDSALGFLKSLWNSSPMGCMGPNCQHRKGGWEEERRPCFPPAFCTDGATSGC</sequence>
<reference evidence="1" key="1">
    <citation type="submission" date="2023-04" db="EMBL/GenBank/DDBJ databases">
        <authorList>
            <consortium name="ELIXIR-Norway"/>
        </authorList>
    </citation>
    <scope>NUCLEOTIDE SEQUENCE [LARGE SCALE GENOMIC DNA]</scope>
</reference>
<keyword evidence="2" id="KW-1185">Reference proteome</keyword>
<evidence type="ECO:0000313" key="1">
    <source>
        <dbReference type="EMBL" id="CAI9161549.1"/>
    </source>
</evidence>
<gene>
    <name evidence="1" type="ORF">MRATA1EN1_LOCUS10511</name>
</gene>